<accession>A0A3S4ZZJ1</accession>
<comment type="caution">
    <text evidence="1">The sequence shown here is derived from an EMBL/GenBank/DDBJ whole genome shotgun (WGS) entry which is preliminary data.</text>
</comment>
<protein>
    <submittedName>
        <fullName evidence="1">Uncharacterized protein</fullName>
    </submittedName>
</protein>
<organism evidence="1 2">
    <name type="scientific">Protopolystoma xenopodis</name>
    <dbReference type="NCBI Taxonomy" id="117903"/>
    <lineage>
        <taxon>Eukaryota</taxon>
        <taxon>Metazoa</taxon>
        <taxon>Spiralia</taxon>
        <taxon>Lophotrochozoa</taxon>
        <taxon>Platyhelminthes</taxon>
        <taxon>Monogenea</taxon>
        <taxon>Polyopisthocotylea</taxon>
        <taxon>Polystomatidea</taxon>
        <taxon>Polystomatidae</taxon>
        <taxon>Protopolystoma</taxon>
    </lineage>
</organism>
<proteinExistence type="predicted"/>
<gene>
    <name evidence="1" type="ORF">PXEA_LOCUS17133</name>
</gene>
<reference evidence="1" key="1">
    <citation type="submission" date="2018-11" db="EMBL/GenBank/DDBJ databases">
        <authorList>
            <consortium name="Pathogen Informatics"/>
        </authorList>
    </citation>
    <scope>NUCLEOTIDE SEQUENCE</scope>
</reference>
<sequence>LCVIIISVAPFIAGRQKHGFKEESVASFHFSGSVLLACSAVKIDITFCQFNSAPTRAESTELDFGSHPYIVDLSLSLSLPLSASLQLQSETVIKGRYLFYTAGSPLVPHLIFLIFRRPISLARVDLRHMLVHFLFQIGRLYTEAGNTPTSSPFLSFLTLFHRPEGPSCPQTAWRQLRPDWKTLLFQAL</sequence>
<dbReference type="EMBL" id="CAAALY010063337">
    <property type="protein sequence ID" value="VEL23693.1"/>
    <property type="molecule type" value="Genomic_DNA"/>
</dbReference>
<dbReference type="Proteomes" id="UP000784294">
    <property type="component" value="Unassembled WGS sequence"/>
</dbReference>
<name>A0A3S4ZZJ1_9PLAT</name>
<feature type="non-terminal residue" evidence="1">
    <location>
        <position position="1"/>
    </location>
</feature>
<keyword evidence="2" id="KW-1185">Reference proteome</keyword>
<dbReference type="AlphaFoldDB" id="A0A3S4ZZJ1"/>
<evidence type="ECO:0000313" key="1">
    <source>
        <dbReference type="EMBL" id="VEL23693.1"/>
    </source>
</evidence>
<evidence type="ECO:0000313" key="2">
    <source>
        <dbReference type="Proteomes" id="UP000784294"/>
    </source>
</evidence>